<accession>A0A1X9MH00</accession>
<name>A0A1X9MH00_9BACI</name>
<evidence type="ECO:0008006" key="3">
    <source>
        <dbReference type="Google" id="ProtNLM"/>
    </source>
</evidence>
<dbReference type="AlphaFoldDB" id="A0A1X9MH00"/>
<dbReference type="Proteomes" id="UP000193006">
    <property type="component" value="Chromosome"/>
</dbReference>
<evidence type="ECO:0000313" key="1">
    <source>
        <dbReference type="EMBL" id="ARK31770.1"/>
    </source>
</evidence>
<dbReference type="EMBL" id="CP020814">
    <property type="protein sequence ID" value="ARK31770.1"/>
    <property type="molecule type" value="Genomic_DNA"/>
</dbReference>
<dbReference type="KEGG" id="bkw:BkAM31D_19075"/>
<keyword evidence="2" id="KW-1185">Reference proteome</keyword>
<protein>
    <recommendedName>
        <fullName evidence="3">NERD domain-containing protein</fullName>
    </recommendedName>
</protein>
<proteinExistence type="predicted"/>
<sequence length="300" mass="35552">MAHLIKLEDYISRYQFDLNRYPSQFTRMKKERWFYLKSEWKQVQFDAIQKEDSLNIDNNAPKKKGLLTRLKHWRKREKVIEAVDVFEDPFLSNTLEKVKEEYLDELFHSQLRWASSSLVGESLLDPKYETDEWLRFFAQEIPDNYFLMYKPVFFVKKAPVELDIILISPTEVNCITILKGQEHSVFEASSDRFWLEYIDKTRKKRISPLVSLSRMSGIIKPILDEEGVVFPVKRIVLSSKSIIDNKMQGARIELIDKRNFQEWTNKLKKHPSPIKSKQMKVTSLLLQSCFTDSGEKVEEE</sequence>
<dbReference type="STRING" id="199441.BkAM31D_19075"/>
<dbReference type="RefSeq" id="WP_066158934.1">
    <property type="nucleotide sequence ID" value="NZ_CP020814.1"/>
</dbReference>
<gene>
    <name evidence="1" type="ORF">BkAM31D_19075</name>
</gene>
<evidence type="ECO:0000313" key="2">
    <source>
        <dbReference type="Proteomes" id="UP000193006"/>
    </source>
</evidence>
<organism evidence="1 2">
    <name type="scientific">Halalkalibacter krulwichiae</name>
    <dbReference type="NCBI Taxonomy" id="199441"/>
    <lineage>
        <taxon>Bacteria</taxon>
        <taxon>Bacillati</taxon>
        <taxon>Bacillota</taxon>
        <taxon>Bacilli</taxon>
        <taxon>Bacillales</taxon>
        <taxon>Bacillaceae</taxon>
        <taxon>Halalkalibacter</taxon>
    </lineage>
</organism>
<reference evidence="1 2" key="1">
    <citation type="submission" date="2017-04" db="EMBL/GenBank/DDBJ databases">
        <title>Bacillus krulwichiae AM31D Genome sequencing and assembly.</title>
        <authorList>
            <person name="Krulwich T.A."/>
            <person name="Anastor L."/>
            <person name="Ehrlich R."/>
            <person name="Ehrlich G.D."/>
            <person name="Janto B."/>
        </authorList>
    </citation>
    <scope>NUCLEOTIDE SEQUENCE [LARGE SCALE GENOMIC DNA]</scope>
    <source>
        <strain evidence="1 2">AM31D</strain>
    </source>
</reference>